<feature type="domain" description="DUF8017" evidence="3">
    <location>
        <begin position="167"/>
        <end position="356"/>
    </location>
</feature>
<comment type="caution">
    <text evidence="4">The sequence shown here is derived from an EMBL/GenBank/DDBJ whole genome shotgun (WGS) entry which is preliminary data.</text>
</comment>
<feature type="region of interest" description="Disordered" evidence="1">
    <location>
        <begin position="1"/>
        <end position="86"/>
    </location>
</feature>
<feature type="compositionally biased region" description="Polar residues" evidence="1">
    <location>
        <begin position="1"/>
        <end position="20"/>
    </location>
</feature>
<dbReference type="OrthoDB" id="3614545at2"/>
<feature type="compositionally biased region" description="Gly residues" evidence="1">
    <location>
        <begin position="118"/>
        <end position="128"/>
    </location>
</feature>
<evidence type="ECO:0000256" key="2">
    <source>
        <dbReference type="SAM" id="Phobius"/>
    </source>
</evidence>
<feature type="compositionally biased region" description="Low complexity" evidence="1">
    <location>
        <begin position="129"/>
        <end position="149"/>
    </location>
</feature>
<dbReference type="AlphaFoldDB" id="A0A6G2BIM5"/>
<keyword evidence="2" id="KW-0472">Membrane</keyword>
<proteinExistence type="predicted"/>
<accession>A0A6G2BIM5</accession>
<protein>
    <recommendedName>
        <fullName evidence="3">DUF8017 domain-containing protein</fullName>
    </recommendedName>
</protein>
<evidence type="ECO:0000313" key="5">
    <source>
        <dbReference type="Proteomes" id="UP000473014"/>
    </source>
</evidence>
<dbReference type="InterPro" id="IPR058330">
    <property type="entry name" value="DUF8017"/>
</dbReference>
<dbReference type="Proteomes" id="UP000473014">
    <property type="component" value="Unassembled WGS sequence"/>
</dbReference>
<gene>
    <name evidence="4" type="ORF">F0L17_24145</name>
</gene>
<keyword evidence="5" id="KW-1185">Reference proteome</keyword>
<name>A0A6G2BIM5_9ACTN</name>
<keyword evidence="2" id="KW-0812">Transmembrane</keyword>
<sequence>MWPGQQTGGEQDPRNQQPNPYRTPGYQAPNPYRTPGYQAPNPYRQDRPGAPWGGPAAPGAPQPPHGDGGANGTGGNTGGNTGGKGRGGRGVVVTAIVAAVAVIAAAVVTGVLVLGGDDGGNRAEGGGTAASPGTGSSAEESAPAEVPSAPEDDPGNPRDGLAPKKPDPVVPGWQVVTNAKHHSAFDVPADWKLGTETTIVGYGQKDEGDVFAGPQVAFSAPATYRDGWCEEGHTRDERAIVGSKGGQGSRSTAEGAEIAAKNFVYFAYGEQEETVERTEAKEFSNEHGITGHIATATATGVKKKGKCDSDGKAVAVSWIDGENDLRIWVFLTDIGVEDEVPQKTIDTMAASLRPYAEKE</sequence>
<evidence type="ECO:0000256" key="1">
    <source>
        <dbReference type="SAM" id="MobiDB-lite"/>
    </source>
</evidence>
<feature type="compositionally biased region" description="Gly residues" evidence="1">
    <location>
        <begin position="66"/>
        <end position="86"/>
    </location>
</feature>
<organism evidence="4 5">
    <name type="scientific">Streptomyces taklimakanensis</name>
    <dbReference type="NCBI Taxonomy" id="2569853"/>
    <lineage>
        <taxon>Bacteria</taxon>
        <taxon>Bacillati</taxon>
        <taxon>Actinomycetota</taxon>
        <taxon>Actinomycetes</taxon>
        <taxon>Kitasatosporales</taxon>
        <taxon>Streptomycetaceae</taxon>
        <taxon>Streptomyces</taxon>
    </lineage>
</organism>
<dbReference type="Pfam" id="PF26056">
    <property type="entry name" value="DUF8017"/>
    <property type="match status" value="1"/>
</dbReference>
<reference evidence="4 5" key="1">
    <citation type="submission" date="2019-11" db="EMBL/GenBank/DDBJ databases">
        <authorList>
            <person name="Yuan L."/>
        </authorList>
    </citation>
    <scope>NUCLEOTIDE SEQUENCE [LARGE SCALE GENOMIC DNA]</scope>
    <source>
        <strain evidence="4 5">TRM43335</strain>
    </source>
</reference>
<keyword evidence="2" id="KW-1133">Transmembrane helix</keyword>
<feature type="region of interest" description="Disordered" evidence="1">
    <location>
        <begin position="118"/>
        <end position="172"/>
    </location>
</feature>
<evidence type="ECO:0000313" key="4">
    <source>
        <dbReference type="EMBL" id="MTE22135.1"/>
    </source>
</evidence>
<dbReference type="EMBL" id="WIXO01000001">
    <property type="protein sequence ID" value="MTE22135.1"/>
    <property type="molecule type" value="Genomic_DNA"/>
</dbReference>
<evidence type="ECO:0000259" key="3">
    <source>
        <dbReference type="Pfam" id="PF26056"/>
    </source>
</evidence>
<feature type="transmembrane region" description="Helical" evidence="2">
    <location>
        <begin position="91"/>
        <end position="114"/>
    </location>
</feature>
<feature type="compositionally biased region" description="Low complexity" evidence="1">
    <location>
        <begin position="48"/>
        <end position="57"/>
    </location>
</feature>